<protein>
    <submittedName>
        <fullName evidence="1">Uncharacterized protein</fullName>
    </submittedName>
</protein>
<dbReference type="KEGG" id="psuu:Psuf_022070"/>
<proteinExistence type="predicted"/>
<dbReference type="Proteomes" id="UP000503011">
    <property type="component" value="Chromosome"/>
</dbReference>
<dbReference type="Pfam" id="PF25924">
    <property type="entry name" value="MJECL33"/>
    <property type="match status" value="1"/>
</dbReference>
<organism evidence="1 2">
    <name type="scientific">Phytohabitans suffuscus</name>
    <dbReference type="NCBI Taxonomy" id="624315"/>
    <lineage>
        <taxon>Bacteria</taxon>
        <taxon>Bacillati</taxon>
        <taxon>Actinomycetota</taxon>
        <taxon>Actinomycetes</taxon>
        <taxon>Micromonosporales</taxon>
        <taxon>Micromonosporaceae</taxon>
    </lineage>
</organism>
<name>A0A6F8YFH6_9ACTN</name>
<reference evidence="1 2" key="1">
    <citation type="submission" date="2020-03" db="EMBL/GenBank/DDBJ databases">
        <title>Whole genome shotgun sequence of Phytohabitans suffuscus NBRC 105367.</title>
        <authorList>
            <person name="Komaki H."/>
            <person name="Tamura T."/>
        </authorList>
    </citation>
    <scope>NUCLEOTIDE SEQUENCE [LARGE SCALE GENOMIC DNA]</scope>
    <source>
        <strain evidence="1 2">NBRC 105367</strain>
    </source>
</reference>
<evidence type="ECO:0000313" key="2">
    <source>
        <dbReference type="Proteomes" id="UP000503011"/>
    </source>
</evidence>
<dbReference type="EMBL" id="AP022871">
    <property type="protein sequence ID" value="BCB84894.1"/>
    <property type="molecule type" value="Genomic_DNA"/>
</dbReference>
<dbReference type="InterPro" id="IPR058966">
    <property type="entry name" value="MJECL33-like"/>
</dbReference>
<gene>
    <name evidence="1" type="ORF">Psuf_022070</name>
</gene>
<reference evidence="1 2" key="2">
    <citation type="submission" date="2020-03" db="EMBL/GenBank/DDBJ databases">
        <authorList>
            <person name="Ichikawa N."/>
            <person name="Kimura A."/>
            <person name="Kitahashi Y."/>
            <person name="Uohara A."/>
        </authorList>
    </citation>
    <scope>NUCLEOTIDE SEQUENCE [LARGE SCALE GENOMIC DNA]</scope>
    <source>
        <strain evidence="1 2">NBRC 105367</strain>
    </source>
</reference>
<keyword evidence="2" id="KW-1185">Reference proteome</keyword>
<sequence length="347" mass="38714">MTTRADMAQGLALSSVSPTKTYVVEAHVDDPAACLTELPGRLEPTEDAFLFRLATAEGVYWVDQLDERFWRFHTDMRNADALPMLREWVGGRRDLDWMWLPSEHLRHVWPNAASRRVRTDFRGGGFVGGNAPARDMRVQLFGENAERLLDLISEIPEYSSAVSFEGVEAEIADPSFGRVREGVSRMGRFAVSGDSLELHLQFVNTVVDRYKQLVELVEAQAINWQRASEDGGGIVNGAPIVVTFSREIEDVGAFADELTSSREPFRLWGLTTVKRDVAEVEAVDLHVGQTLQMDIARRWMRIYLSAGSCGNTVARLISNLQHRFDGALSLRDPKIDVAARRPLAAGA</sequence>
<evidence type="ECO:0000313" key="1">
    <source>
        <dbReference type="EMBL" id="BCB84894.1"/>
    </source>
</evidence>
<dbReference type="AlphaFoldDB" id="A0A6F8YFH6"/>
<accession>A0A6F8YFH6</accession>